<sequence length="185" mass="19504">MGALVAFDAHGTWGTTLVCDHLIQRHLRAVGADFGRQEGGDLPLPADAPAGWQAHRAADSVERVLLPKQVSNWQARWRGWGRHEAPGGGVLVLWVVQGSLLVQLEAGPGHAAVLCEAGEWLALPAGLPFRLDAGEAPGLDLLVSPAAVARQPVLARATAGQREALPSHDNFVATLLELTGYAAED</sequence>
<dbReference type="Proteomes" id="UP000575083">
    <property type="component" value="Unassembled WGS sequence"/>
</dbReference>
<evidence type="ECO:0000313" key="1">
    <source>
        <dbReference type="EMBL" id="MBB6563205.1"/>
    </source>
</evidence>
<organism evidence="1 2">
    <name type="scientific">Acidovorax soli</name>
    <dbReference type="NCBI Taxonomy" id="592050"/>
    <lineage>
        <taxon>Bacteria</taxon>
        <taxon>Pseudomonadati</taxon>
        <taxon>Pseudomonadota</taxon>
        <taxon>Betaproteobacteria</taxon>
        <taxon>Burkholderiales</taxon>
        <taxon>Comamonadaceae</taxon>
        <taxon>Acidovorax</taxon>
    </lineage>
</organism>
<keyword evidence="1" id="KW-0560">Oxidoreductase</keyword>
<reference evidence="1 2" key="1">
    <citation type="submission" date="2020-08" db="EMBL/GenBank/DDBJ databases">
        <title>Functional genomics of gut bacteria from endangered species of beetles.</title>
        <authorList>
            <person name="Carlos-Shanley C."/>
        </authorList>
    </citation>
    <scope>NUCLEOTIDE SEQUENCE [LARGE SCALE GENOMIC DNA]</scope>
    <source>
        <strain evidence="1 2">S00198</strain>
    </source>
</reference>
<comment type="caution">
    <text evidence="1">The sequence shown here is derived from an EMBL/GenBank/DDBJ whole genome shotgun (WGS) entry which is preliminary data.</text>
</comment>
<accession>A0A7X0UD27</accession>
<keyword evidence="2" id="KW-1185">Reference proteome</keyword>
<keyword evidence="1" id="KW-0223">Dioxygenase</keyword>
<dbReference type="GO" id="GO:0010308">
    <property type="term" value="F:acireductone dioxygenase (Ni2+-requiring) activity"/>
    <property type="evidence" value="ECO:0007669"/>
    <property type="project" value="UniProtKB-EC"/>
</dbReference>
<gene>
    <name evidence="1" type="ORF">HNP48_005924</name>
</gene>
<dbReference type="EC" id="1.13.11.53" evidence="1"/>
<dbReference type="AlphaFoldDB" id="A0A7X0UD27"/>
<proteinExistence type="predicted"/>
<dbReference type="SUPFAM" id="SSF51182">
    <property type="entry name" value="RmlC-like cupins"/>
    <property type="match status" value="1"/>
</dbReference>
<dbReference type="RefSeq" id="WP_184863984.1">
    <property type="nucleotide sequence ID" value="NZ_JACHLK010000017.1"/>
</dbReference>
<name>A0A7X0UD27_9BURK</name>
<dbReference type="EMBL" id="JACHLK010000017">
    <property type="protein sequence ID" value="MBB6563205.1"/>
    <property type="molecule type" value="Genomic_DNA"/>
</dbReference>
<protein>
    <submittedName>
        <fullName evidence="1">1,2-dihydroxy-3-keto-5-methylthiopentene dioxygenase</fullName>
        <ecNumber evidence="1">1.13.11.53</ecNumber>
        <ecNumber evidence="1">1.13.11.54</ecNumber>
    </submittedName>
</protein>
<dbReference type="EC" id="1.13.11.54" evidence="1"/>
<dbReference type="InterPro" id="IPR011051">
    <property type="entry name" value="RmlC_Cupin_sf"/>
</dbReference>
<dbReference type="GO" id="GO:0010309">
    <property type="term" value="F:acireductone dioxygenase [iron(II)-requiring] activity"/>
    <property type="evidence" value="ECO:0007669"/>
    <property type="project" value="UniProtKB-EC"/>
</dbReference>
<evidence type="ECO:0000313" key="2">
    <source>
        <dbReference type="Proteomes" id="UP000575083"/>
    </source>
</evidence>